<evidence type="ECO:0000313" key="1">
    <source>
        <dbReference type="EMBL" id="JAH19260.1"/>
    </source>
</evidence>
<sequence length="48" mass="5256">MIGSLSDEVTSYLQALPRKASSQEVHEHVTQSFQVVSSALFCKGRSDT</sequence>
<reference evidence="1" key="1">
    <citation type="submission" date="2014-11" db="EMBL/GenBank/DDBJ databases">
        <authorList>
            <person name="Amaro Gonzalez C."/>
        </authorList>
    </citation>
    <scope>NUCLEOTIDE SEQUENCE</scope>
</reference>
<protein>
    <submittedName>
        <fullName evidence="1">Uncharacterized protein</fullName>
    </submittedName>
</protein>
<dbReference type="AlphaFoldDB" id="A0A0E9QSN7"/>
<dbReference type="EMBL" id="GBXM01089317">
    <property type="protein sequence ID" value="JAH19260.1"/>
    <property type="molecule type" value="Transcribed_RNA"/>
</dbReference>
<organism evidence="1">
    <name type="scientific">Anguilla anguilla</name>
    <name type="common">European freshwater eel</name>
    <name type="synonym">Muraena anguilla</name>
    <dbReference type="NCBI Taxonomy" id="7936"/>
    <lineage>
        <taxon>Eukaryota</taxon>
        <taxon>Metazoa</taxon>
        <taxon>Chordata</taxon>
        <taxon>Craniata</taxon>
        <taxon>Vertebrata</taxon>
        <taxon>Euteleostomi</taxon>
        <taxon>Actinopterygii</taxon>
        <taxon>Neopterygii</taxon>
        <taxon>Teleostei</taxon>
        <taxon>Anguilliformes</taxon>
        <taxon>Anguillidae</taxon>
        <taxon>Anguilla</taxon>
    </lineage>
</organism>
<accession>A0A0E9QSN7</accession>
<reference evidence="1" key="2">
    <citation type="journal article" date="2015" name="Fish Shellfish Immunol.">
        <title>Early steps in the European eel (Anguilla anguilla)-Vibrio vulnificus interaction in the gills: Role of the RtxA13 toxin.</title>
        <authorList>
            <person name="Callol A."/>
            <person name="Pajuelo D."/>
            <person name="Ebbesson L."/>
            <person name="Teles M."/>
            <person name="MacKenzie S."/>
            <person name="Amaro C."/>
        </authorList>
    </citation>
    <scope>NUCLEOTIDE SEQUENCE</scope>
</reference>
<name>A0A0E9QSN7_ANGAN</name>
<proteinExistence type="predicted"/>